<accession>A0A8H4RCK2</accession>
<dbReference type="PANTHER" id="PTHR10622">
    <property type="entry name" value="HET DOMAIN-CONTAINING PROTEIN"/>
    <property type="match status" value="1"/>
</dbReference>
<keyword evidence="2" id="KW-1185">Reference proteome</keyword>
<dbReference type="OrthoDB" id="674604at2759"/>
<name>A0A8H4RCK2_9HELO</name>
<reference evidence="1 2" key="1">
    <citation type="submission" date="2020-03" db="EMBL/GenBank/DDBJ databases">
        <title>Draft Genome Sequence of Cudoniella acicularis.</title>
        <authorList>
            <person name="Buettner E."/>
            <person name="Kellner H."/>
        </authorList>
    </citation>
    <scope>NUCLEOTIDE SEQUENCE [LARGE SCALE GENOMIC DNA]</scope>
    <source>
        <strain evidence="1 2">DSM 108380</strain>
    </source>
</reference>
<sequence>MRLLNVRTREVRGFFDDRIPPYAVLSHAWGAEEPSFIDIQSSHFNYKIRLLNARALEVEEFFGPRIPPYTILSHTWDTDEVTFSDIRSSHFKHKKGFGKIDSAELGEAINSMFQWYLEAEVCYAYLADVYEGLGSGLCEQDDATSDPIEVAGGLASPCVYAGNRDRGYDPSGIRETSFGRSRWFARGWTLQELVAPREVKFYSADWKFLGSKRELARGLQQITSIDYFILTIQNGCLLQRALDETCAARKMSWASKRETTRPEDIAYCLLGLFGINMPLLYGEGVKAFTRLQQEIARVSNDQSLLAWEFACADESYHDPTLFACNPSYFASAGSMVRHDINGDSFRPWTLTNLGISLEVPVLQTQQTPDRSTCTAILSCHYEDDMRGPIGIRLEPFGTGSVRYDIFVPTSYSPRLIILDVDQVKPNITRPIHIVDNKTFFTPIRLENVGTANPMELVCAQTKKFWVRLDRPTGAVFEQYEVIEWFPPACWNSRGMTICFQNSASNQAALRLQRFGDTRSVVVSFGVNPIHVTSRSHVITERYIRLPNYEFSLVFTVGLPRIRRGGEIAGANLRRLGEETFIVKRVRISKNAKGHDSGMHHPHAADG</sequence>
<dbReference type="AlphaFoldDB" id="A0A8H4RCK2"/>
<organism evidence="1 2">
    <name type="scientific">Cudoniella acicularis</name>
    <dbReference type="NCBI Taxonomy" id="354080"/>
    <lineage>
        <taxon>Eukaryota</taxon>
        <taxon>Fungi</taxon>
        <taxon>Dikarya</taxon>
        <taxon>Ascomycota</taxon>
        <taxon>Pezizomycotina</taxon>
        <taxon>Leotiomycetes</taxon>
        <taxon>Helotiales</taxon>
        <taxon>Tricladiaceae</taxon>
        <taxon>Cudoniella</taxon>
    </lineage>
</organism>
<proteinExistence type="predicted"/>
<evidence type="ECO:0008006" key="3">
    <source>
        <dbReference type="Google" id="ProtNLM"/>
    </source>
</evidence>
<dbReference type="PANTHER" id="PTHR10622:SF10">
    <property type="entry name" value="HET DOMAIN-CONTAINING PROTEIN"/>
    <property type="match status" value="1"/>
</dbReference>
<evidence type="ECO:0000313" key="1">
    <source>
        <dbReference type="EMBL" id="KAF4626244.1"/>
    </source>
</evidence>
<protein>
    <recommendedName>
        <fullName evidence="3">HET-domain-containing protein</fullName>
    </recommendedName>
</protein>
<comment type="caution">
    <text evidence="1">The sequence shown here is derived from an EMBL/GenBank/DDBJ whole genome shotgun (WGS) entry which is preliminary data.</text>
</comment>
<evidence type="ECO:0000313" key="2">
    <source>
        <dbReference type="Proteomes" id="UP000566819"/>
    </source>
</evidence>
<dbReference type="EMBL" id="JAAMPI010001192">
    <property type="protein sequence ID" value="KAF4626244.1"/>
    <property type="molecule type" value="Genomic_DNA"/>
</dbReference>
<gene>
    <name evidence="1" type="ORF">G7Y89_g11914</name>
</gene>
<dbReference type="Proteomes" id="UP000566819">
    <property type="component" value="Unassembled WGS sequence"/>
</dbReference>